<dbReference type="PROSITE" id="PS00959">
    <property type="entry name" value="HISTONE_H3_2"/>
    <property type="match status" value="1"/>
</dbReference>
<evidence type="ECO:0000256" key="3">
    <source>
        <dbReference type="ARBA" id="ARBA00023125"/>
    </source>
</evidence>
<dbReference type="PANTHER" id="PTHR45810">
    <property type="entry name" value="HISTONE H3.2"/>
    <property type="match status" value="1"/>
</dbReference>
<evidence type="ECO:0000256" key="2">
    <source>
        <dbReference type="ARBA" id="ARBA00010343"/>
    </source>
</evidence>
<reference evidence="7" key="1">
    <citation type="submission" date="2013-10" db="EMBL/GenBank/DDBJ databases">
        <title>Genomic analysis of the causative agents of coccidiosis in chickens.</title>
        <authorList>
            <person name="Reid A.J."/>
            <person name="Blake D."/>
            <person name="Billington K."/>
            <person name="Browne H."/>
            <person name="Dunn M."/>
            <person name="Hung S."/>
            <person name="Kawahara F."/>
            <person name="Miranda-Saavedra D."/>
            <person name="Mourier T."/>
            <person name="Nagra H."/>
            <person name="Otto T.D."/>
            <person name="Rawlings N."/>
            <person name="Sanchez A."/>
            <person name="Sanders M."/>
            <person name="Subramaniam C."/>
            <person name="Tay Y."/>
            <person name="Dear P."/>
            <person name="Doerig C."/>
            <person name="Gruber A."/>
            <person name="Parkinson J."/>
            <person name="Shirley M."/>
            <person name="Wan K.L."/>
            <person name="Berriman M."/>
            <person name="Tomley F."/>
            <person name="Pain A."/>
        </authorList>
    </citation>
    <scope>NUCLEOTIDE SEQUENCE [LARGE SCALE GENOMIC DNA]</scope>
    <source>
        <strain evidence="7">Houghton</strain>
    </source>
</reference>
<organism evidence="7 8">
    <name type="scientific">Eimeria mitis</name>
    <dbReference type="NCBI Taxonomy" id="44415"/>
    <lineage>
        <taxon>Eukaryota</taxon>
        <taxon>Sar</taxon>
        <taxon>Alveolata</taxon>
        <taxon>Apicomplexa</taxon>
        <taxon>Conoidasida</taxon>
        <taxon>Coccidia</taxon>
        <taxon>Eucoccidiorida</taxon>
        <taxon>Eimeriorina</taxon>
        <taxon>Eimeriidae</taxon>
        <taxon>Eimeria</taxon>
    </lineage>
</organism>
<accession>U6KFD1</accession>
<dbReference type="VEuPathDB" id="ToxoDB:EMH_0088380"/>
<dbReference type="PANTHER" id="PTHR45810:SF1">
    <property type="entry name" value="HISTONE H3-LIKE CENTROMERIC PROTEIN A"/>
    <property type="match status" value="1"/>
</dbReference>
<dbReference type="GO" id="GO:0005634">
    <property type="term" value="C:nucleus"/>
    <property type="evidence" value="ECO:0007669"/>
    <property type="project" value="UniProtKB-SubCell"/>
</dbReference>
<dbReference type="Proteomes" id="UP000030744">
    <property type="component" value="Unassembled WGS sequence"/>
</dbReference>
<dbReference type="InterPro" id="IPR000164">
    <property type="entry name" value="Histone_H3/CENP-A"/>
</dbReference>
<dbReference type="GeneID" id="25383119"/>
<evidence type="ECO:0000313" key="8">
    <source>
        <dbReference type="Proteomes" id="UP000030744"/>
    </source>
</evidence>
<evidence type="ECO:0000259" key="6">
    <source>
        <dbReference type="Pfam" id="PF00125"/>
    </source>
</evidence>
<dbReference type="InterPro" id="IPR009072">
    <property type="entry name" value="Histone-fold"/>
</dbReference>
<dbReference type="GO" id="GO:0003677">
    <property type="term" value="F:DNA binding"/>
    <property type="evidence" value="ECO:0007669"/>
    <property type="project" value="UniProtKB-KW"/>
</dbReference>
<dbReference type="EMBL" id="HG686199">
    <property type="protein sequence ID" value="CDJ34183.1"/>
    <property type="molecule type" value="Genomic_DNA"/>
</dbReference>
<dbReference type="OrthoDB" id="4025405at2759"/>
<proteinExistence type="inferred from homology"/>
<comment type="similarity">
    <text evidence="2">Belongs to the histone H3 family.</text>
</comment>
<comment type="subcellular location">
    <subcellularLocation>
        <location evidence="1">Nucleus</location>
    </subcellularLocation>
</comment>
<dbReference type="SUPFAM" id="SSF47113">
    <property type="entry name" value="Histone-fold"/>
    <property type="match status" value="1"/>
</dbReference>
<evidence type="ECO:0000256" key="1">
    <source>
        <dbReference type="ARBA" id="ARBA00004123"/>
    </source>
</evidence>
<dbReference type="RefSeq" id="XP_013356746.1">
    <property type="nucleotide sequence ID" value="XM_013501292.1"/>
</dbReference>
<dbReference type="Gene3D" id="1.10.20.10">
    <property type="entry name" value="Histone, subunit A"/>
    <property type="match status" value="1"/>
</dbReference>
<name>U6KFD1_9EIME</name>
<feature type="region of interest" description="Disordered" evidence="5">
    <location>
        <begin position="1"/>
        <end position="68"/>
    </location>
</feature>
<keyword evidence="3" id="KW-0238">DNA-binding</keyword>
<keyword evidence="8" id="KW-1185">Reference proteome</keyword>
<evidence type="ECO:0000313" key="7">
    <source>
        <dbReference type="EMBL" id="CDJ34183.1"/>
    </source>
</evidence>
<gene>
    <name evidence="7" type="ORF">EMH_0088380</name>
</gene>
<protein>
    <submittedName>
        <fullName evidence="7">Histone H3 variant, putative</fullName>
    </submittedName>
</protein>
<dbReference type="GO" id="GO:0030527">
    <property type="term" value="F:structural constituent of chromatin"/>
    <property type="evidence" value="ECO:0007669"/>
    <property type="project" value="InterPro"/>
</dbReference>
<feature type="domain" description="Core Histone H2A/H2B/H3" evidence="6">
    <location>
        <begin position="65"/>
        <end position="99"/>
    </location>
</feature>
<dbReference type="GO" id="GO:0000786">
    <property type="term" value="C:nucleosome"/>
    <property type="evidence" value="ECO:0007669"/>
    <property type="project" value="InterPro"/>
</dbReference>
<feature type="compositionally biased region" description="Low complexity" evidence="5">
    <location>
        <begin position="18"/>
        <end position="32"/>
    </location>
</feature>
<reference evidence="7" key="2">
    <citation type="submission" date="2013-10" db="EMBL/GenBank/DDBJ databases">
        <authorList>
            <person name="Aslett M."/>
        </authorList>
    </citation>
    <scope>NUCLEOTIDE SEQUENCE [LARGE SCALE GENOMIC DNA]</scope>
    <source>
        <strain evidence="7">Houghton</strain>
    </source>
</reference>
<keyword evidence="4" id="KW-0539">Nucleus</keyword>
<evidence type="ECO:0000256" key="5">
    <source>
        <dbReference type="SAM" id="MobiDB-lite"/>
    </source>
</evidence>
<dbReference type="InterPro" id="IPR007125">
    <property type="entry name" value="H2A/H2B/H3"/>
</dbReference>
<dbReference type="GO" id="GO:0046982">
    <property type="term" value="F:protein heterodimerization activity"/>
    <property type="evidence" value="ECO:0007669"/>
    <property type="project" value="InterPro"/>
</dbReference>
<sequence>MARVKHPPSRGAAGAAHRQQQQRQQQQQQQQQESQHTEASMHLAAGSRPRGAPGGPPGRRQRAHPGVKALKEIRKYRNTTELLIPRSPFFRLVREVAQKFTPPYAGMYR</sequence>
<evidence type="ECO:0000256" key="4">
    <source>
        <dbReference type="ARBA" id="ARBA00023242"/>
    </source>
</evidence>
<dbReference type="Pfam" id="PF00125">
    <property type="entry name" value="Histone"/>
    <property type="match status" value="1"/>
</dbReference>
<dbReference type="AlphaFoldDB" id="U6KFD1"/>